<evidence type="ECO:0000259" key="1">
    <source>
        <dbReference type="Pfam" id="PF00501"/>
    </source>
</evidence>
<dbReference type="PROSITE" id="PS00455">
    <property type="entry name" value="AMP_BINDING"/>
    <property type="match status" value="1"/>
</dbReference>
<dbReference type="PANTHER" id="PTHR45527:SF1">
    <property type="entry name" value="FATTY ACID SYNTHASE"/>
    <property type="match status" value="1"/>
</dbReference>
<dbReference type="Pfam" id="PF00501">
    <property type="entry name" value="AMP-binding"/>
    <property type="match status" value="1"/>
</dbReference>
<accession>A0ABV9Y5X1</accession>
<dbReference type="PANTHER" id="PTHR45527">
    <property type="entry name" value="NONRIBOSOMAL PEPTIDE SYNTHETASE"/>
    <property type="match status" value="1"/>
</dbReference>
<name>A0ABV9Y5X1_9PSEU</name>
<dbReference type="InterPro" id="IPR020845">
    <property type="entry name" value="AMP-binding_CS"/>
</dbReference>
<dbReference type="NCBIfam" id="TIGR01733">
    <property type="entry name" value="AA-adenyl-dom"/>
    <property type="match status" value="1"/>
</dbReference>
<dbReference type="EMBL" id="JBHSJB010000027">
    <property type="protein sequence ID" value="MFC5057159.1"/>
    <property type="molecule type" value="Genomic_DNA"/>
</dbReference>
<sequence length="526" mass="58024">MAVFAPELGGRTLYEWFEGSVRRFPDRPALEVRGEAVTYGQLHREVVSLADRLLREHGAPPKRLALLAARSRVAFTGYLAALRLGATVTPLNPAYPADRNRMVCELAGVDLVVVDESGAAQRDAELDALVPTVVQLTEADITDTGVDEADLPPYAVSPDDVAYVLFTSGSTGRPKGVPVRHRNLSPYVAHNIERYRVEPGCRMSHTFDLTFDPSVFDLFVTWGGGATLVAPQRNELLTPVDYLVNHGITHWFSVPSVVSVSAELGNLPTGLVSGLRHSVFIGEQLTSRQAAAWHAVAPDAVIENVYGPTELTVACTEHRLPRDRAEWPETSNDTVPIGPVYDFLDWVVLDEDGRPAQEGELCVRGAQRFDGYLDPGDNAGRFLAFDGERAEPYDGDGPLTPGHYYRTGDRVRLERGEWVHLGRLDNQVKVRGYRIELGEVEAAMRKHPDVSQAVVIAHRRGDDTELVGFHTGSPVEPTAFLLWLRKKIPVHMVPRRYVHLDALPLNANGKADRGRLRELLTAPDLV</sequence>
<evidence type="ECO:0000313" key="3">
    <source>
        <dbReference type="EMBL" id="MFC5057159.1"/>
    </source>
</evidence>
<keyword evidence="4" id="KW-1185">Reference proteome</keyword>
<dbReference type="RefSeq" id="WP_344043452.1">
    <property type="nucleotide sequence ID" value="NZ_BAAAKE010000045.1"/>
</dbReference>
<reference evidence="4" key="1">
    <citation type="journal article" date="2019" name="Int. J. Syst. Evol. Microbiol.">
        <title>The Global Catalogue of Microorganisms (GCM) 10K type strain sequencing project: providing services to taxonomists for standard genome sequencing and annotation.</title>
        <authorList>
            <consortium name="The Broad Institute Genomics Platform"/>
            <consortium name="The Broad Institute Genome Sequencing Center for Infectious Disease"/>
            <person name="Wu L."/>
            <person name="Ma J."/>
        </authorList>
    </citation>
    <scope>NUCLEOTIDE SEQUENCE [LARGE SCALE GENOMIC DNA]</scope>
    <source>
        <strain evidence="4">KCTC 12848</strain>
    </source>
</reference>
<dbReference type="InterPro" id="IPR042099">
    <property type="entry name" value="ANL_N_sf"/>
</dbReference>
<comment type="caution">
    <text evidence="3">The sequence shown here is derived from an EMBL/GenBank/DDBJ whole genome shotgun (WGS) entry which is preliminary data.</text>
</comment>
<dbReference type="InterPro" id="IPR045851">
    <property type="entry name" value="AMP-bd_C_sf"/>
</dbReference>
<dbReference type="InterPro" id="IPR010071">
    <property type="entry name" value="AA_adenyl_dom"/>
</dbReference>
<organism evidence="3 4">
    <name type="scientific">Saccharothrix xinjiangensis</name>
    <dbReference type="NCBI Taxonomy" id="204798"/>
    <lineage>
        <taxon>Bacteria</taxon>
        <taxon>Bacillati</taxon>
        <taxon>Actinomycetota</taxon>
        <taxon>Actinomycetes</taxon>
        <taxon>Pseudonocardiales</taxon>
        <taxon>Pseudonocardiaceae</taxon>
        <taxon>Saccharothrix</taxon>
    </lineage>
</organism>
<dbReference type="Gene3D" id="3.30.300.30">
    <property type="match status" value="1"/>
</dbReference>
<dbReference type="Proteomes" id="UP001595833">
    <property type="component" value="Unassembled WGS sequence"/>
</dbReference>
<evidence type="ECO:0000259" key="2">
    <source>
        <dbReference type="Pfam" id="PF13193"/>
    </source>
</evidence>
<gene>
    <name evidence="3" type="ORF">ACFPFM_25860</name>
</gene>
<dbReference type="Gene3D" id="3.40.50.12780">
    <property type="entry name" value="N-terminal domain of ligase-like"/>
    <property type="match status" value="1"/>
</dbReference>
<feature type="domain" description="AMP-dependent synthetase/ligase" evidence="1">
    <location>
        <begin position="17"/>
        <end position="373"/>
    </location>
</feature>
<dbReference type="InterPro" id="IPR000873">
    <property type="entry name" value="AMP-dep_synth/lig_dom"/>
</dbReference>
<dbReference type="SUPFAM" id="SSF56801">
    <property type="entry name" value="Acetyl-CoA synthetase-like"/>
    <property type="match status" value="1"/>
</dbReference>
<proteinExistence type="predicted"/>
<evidence type="ECO:0000313" key="4">
    <source>
        <dbReference type="Proteomes" id="UP001595833"/>
    </source>
</evidence>
<protein>
    <submittedName>
        <fullName evidence="3">Amino acid adenylation domain-containing protein</fullName>
    </submittedName>
</protein>
<feature type="domain" description="AMP-binding enzyme C-terminal" evidence="2">
    <location>
        <begin position="439"/>
        <end position="510"/>
    </location>
</feature>
<dbReference type="Pfam" id="PF13193">
    <property type="entry name" value="AMP-binding_C"/>
    <property type="match status" value="1"/>
</dbReference>
<dbReference type="InterPro" id="IPR025110">
    <property type="entry name" value="AMP-bd_C"/>
</dbReference>